<evidence type="ECO:0000313" key="1">
    <source>
        <dbReference type="EMBL" id="BBI34195.1"/>
    </source>
</evidence>
<sequence>MERSGNLWNEATREHYLLPQVTVNRLRNYAAALRNSHYGRLTRWDDAKNIVNRKSMFSVTDLETGLTFKVQRRAGSSHADVQPLTKEDTAIMKQIYNGRWSWKRKPIIVHSSQGRLAASMNGMPHGGDGIPDNDFSGHFCIHFQDSTSHKSNTPDPAHQLMIHKAAGNLRSYLDAASPDILAESFIEAMYQQDEELLSQVWVDAPKDKLAGFIRELQSLTSIRIRKPSKKSGQADQENNQVTDDRLLAEIKLPVAINVPGKPERNSTYTFRITRESPQLPWRIVDVRS</sequence>
<dbReference type="Proteomes" id="UP000289856">
    <property type="component" value="Chromosome"/>
</dbReference>
<organism evidence="1 2">
    <name type="scientific">Cohnella abietis</name>
    <dbReference type="NCBI Taxonomy" id="2507935"/>
    <lineage>
        <taxon>Bacteria</taxon>
        <taxon>Bacillati</taxon>
        <taxon>Bacillota</taxon>
        <taxon>Bacilli</taxon>
        <taxon>Bacillales</taxon>
        <taxon>Paenibacillaceae</taxon>
        <taxon>Cohnella</taxon>
    </lineage>
</organism>
<dbReference type="EMBL" id="AP019400">
    <property type="protein sequence ID" value="BBI34195.1"/>
    <property type="molecule type" value="Genomic_DNA"/>
</dbReference>
<evidence type="ECO:0000313" key="2">
    <source>
        <dbReference type="Proteomes" id="UP000289856"/>
    </source>
</evidence>
<name>A0A3T1D816_9BACL</name>
<reference evidence="1 2" key="1">
    <citation type="submission" date="2019-01" db="EMBL/GenBank/DDBJ databases">
        <title>Complete genome sequence of Cohnella hallensis HS21 isolated from Korean fir (Abies koreana) rhizospheric soil.</title>
        <authorList>
            <person name="Jiang L."/>
            <person name="Kang S.W."/>
            <person name="Kim S."/>
            <person name="Jung J."/>
            <person name="Kim C.Y."/>
            <person name="Kim D.H."/>
            <person name="Kim S.W."/>
            <person name="Lee J."/>
        </authorList>
    </citation>
    <scope>NUCLEOTIDE SEQUENCE [LARGE SCALE GENOMIC DNA]</scope>
    <source>
        <strain evidence="1 2">HS21</strain>
    </source>
</reference>
<keyword evidence="2" id="KW-1185">Reference proteome</keyword>
<dbReference type="KEGG" id="cohn:KCTCHS21_35940"/>
<proteinExistence type="predicted"/>
<gene>
    <name evidence="1" type="ORF">KCTCHS21_35940</name>
</gene>
<accession>A0A3T1D816</accession>
<protein>
    <submittedName>
        <fullName evidence="1">Uncharacterized protein</fullName>
    </submittedName>
</protein>
<dbReference type="AlphaFoldDB" id="A0A3T1D816"/>